<dbReference type="Pfam" id="PF13527">
    <property type="entry name" value="Acetyltransf_9"/>
    <property type="match status" value="1"/>
</dbReference>
<name>A0ABV8RNG1_9SPHN</name>
<organism evidence="2 3">
    <name type="scientific">Novosphingobium tardum</name>
    <dbReference type="NCBI Taxonomy" id="1538021"/>
    <lineage>
        <taxon>Bacteria</taxon>
        <taxon>Pseudomonadati</taxon>
        <taxon>Pseudomonadota</taxon>
        <taxon>Alphaproteobacteria</taxon>
        <taxon>Sphingomonadales</taxon>
        <taxon>Sphingomonadaceae</taxon>
        <taxon>Novosphingobium</taxon>
    </lineage>
</organism>
<evidence type="ECO:0000313" key="2">
    <source>
        <dbReference type="EMBL" id="MFC4294807.1"/>
    </source>
</evidence>
<reference evidence="3" key="1">
    <citation type="journal article" date="2019" name="Int. J. Syst. Evol. Microbiol.">
        <title>The Global Catalogue of Microorganisms (GCM) 10K type strain sequencing project: providing services to taxonomists for standard genome sequencing and annotation.</title>
        <authorList>
            <consortium name="The Broad Institute Genomics Platform"/>
            <consortium name="The Broad Institute Genome Sequencing Center for Infectious Disease"/>
            <person name="Wu L."/>
            <person name="Ma J."/>
        </authorList>
    </citation>
    <scope>NUCLEOTIDE SEQUENCE [LARGE SCALE GENOMIC DNA]</scope>
    <source>
        <strain evidence="3">CGMCC 1.12989</strain>
    </source>
</reference>
<keyword evidence="3" id="KW-1185">Reference proteome</keyword>
<keyword evidence="2" id="KW-0808">Transferase</keyword>
<sequence length="169" mass="18617">MATIIPLDQIDSADIEELLDAAFGPDRHRRTAYKMREGTEWLPALSFAALDEDDHLAGTIQCWPVALTDPGGRRYPLIMVGPVAVLPHLQRGGYGRALVTASLAALNPQAPLPQVMIGDPEYYERFFGFSAAHTGGWKLPGPWEPRRLLARGVQPEVLPHEGMLGPWRS</sequence>
<dbReference type="Proteomes" id="UP001595828">
    <property type="component" value="Unassembled WGS sequence"/>
</dbReference>
<dbReference type="InterPro" id="IPR016181">
    <property type="entry name" value="Acyl_CoA_acyltransferase"/>
</dbReference>
<evidence type="ECO:0000259" key="1">
    <source>
        <dbReference type="PROSITE" id="PS51186"/>
    </source>
</evidence>
<accession>A0ABV8RNG1</accession>
<feature type="domain" description="N-acetyltransferase" evidence="1">
    <location>
        <begin position="2"/>
        <end position="150"/>
    </location>
</feature>
<dbReference type="PROSITE" id="PS51186">
    <property type="entry name" value="GNAT"/>
    <property type="match status" value="1"/>
</dbReference>
<gene>
    <name evidence="2" type="ORF">ACFO0A_06995</name>
</gene>
<comment type="caution">
    <text evidence="2">The sequence shown here is derived from an EMBL/GenBank/DDBJ whole genome shotgun (WGS) entry which is preliminary data.</text>
</comment>
<dbReference type="GO" id="GO:0016746">
    <property type="term" value="F:acyltransferase activity"/>
    <property type="evidence" value="ECO:0007669"/>
    <property type="project" value="UniProtKB-KW"/>
</dbReference>
<dbReference type="EC" id="2.3.-.-" evidence="2"/>
<dbReference type="CDD" id="cd04301">
    <property type="entry name" value="NAT_SF"/>
    <property type="match status" value="1"/>
</dbReference>
<proteinExistence type="predicted"/>
<dbReference type="Gene3D" id="3.40.630.30">
    <property type="match status" value="1"/>
</dbReference>
<keyword evidence="2" id="KW-0012">Acyltransferase</keyword>
<protein>
    <submittedName>
        <fullName evidence="2">GNAT family N-acetyltransferase</fullName>
        <ecNumber evidence="2">2.3.-.-</ecNumber>
    </submittedName>
</protein>
<dbReference type="SUPFAM" id="SSF55729">
    <property type="entry name" value="Acyl-CoA N-acyltransferases (Nat)"/>
    <property type="match status" value="1"/>
</dbReference>
<dbReference type="EMBL" id="JBHSDR010000004">
    <property type="protein sequence ID" value="MFC4294807.1"/>
    <property type="molecule type" value="Genomic_DNA"/>
</dbReference>
<dbReference type="RefSeq" id="WP_379538295.1">
    <property type="nucleotide sequence ID" value="NZ_JBHSDR010000004.1"/>
</dbReference>
<dbReference type="InterPro" id="IPR000182">
    <property type="entry name" value="GNAT_dom"/>
</dbReference>
<evidence type="ECO:0000313" key="3">
    <source>
        <dbReference type="Proteomes" id="UP001595828"/>
    </source>
</evidence>